<proteinExistence type="predicted"/>
<keyword evidence="3" id="KW-1185">Reference proteome</keyword>
<comment type="caution">
    <text evidence="2">The sequence shown here is derived from an EMBL/GenBank/DDBJ whole genome shotgun (WGS) entry which is preliminary data.</text>
</comment>
<name>A0ABW2CNU4_9ACTN</name>
<evidence type="ECO:0000313" key="3">
    <source>
        <dbReference type="Proteomes" id="UP001596380"/>
    </source>
</evidence>
<dbReference type="EMBL" id="JBHSXS010000019">
    <property type="protein sequence ID" value="MFC6883472.1"/>
    <property type="molecule type" value="Genomic_DNA"/>
</dbReference>
<evidence type="ECO:0008006" key="4">
    <source>
        <dbReference type="Google" id="ProtNLM"/>
    </source>
</evidence>
<gene>
    <name evidence="2" type="ORF">ACFQKB_27190</name>
</gene>
<protein>
    <recommendedName>
        <fullName evidence="4">CASP-like protein</fullName>
    </recommendedName>
</protein>
<feature type="transmembrane region" description="Helical" evidence="1">
    <location>
        <begin position="62"/>
        <end position="83"/>
    </location>
</feature>
<reference evidence="3" key="1">
    <citation type="journal article" date="2019" name="Int. J. Syst. Evol. Microbiol.">
        <title>The Global Catalogue of Microorganisms (GCM) 10K type strain sequencing project: providing services to taxonomists for standard genome sequencing and annotation.</title>
        <authorList>
            <consortium name="The Broad Institute Genomics Platform"/>
            <consortium name="The Broad Institute Genome Sequencing Center for Infectious Disease"/>
            <person name="Wu L."/>
            <person name="Ma J."/>
        </authorList>
    </citation>
    <scope>NUCLEOTIDE SEQUENCE [LARGE SCALE GENOMIC DNA]</scope>
    <source>
        <strain evidence="3">JCM 3369</strain>
    </source>
</reference>
<keyword evidence="1" id="KW-0812">Transmembrane</keyword>
<organism evidence="2 3">
    <name type="scientific">Actinomadura yumaensis</name>
    <dbReference type="NCBI Taxonomy" id="111807"/>
    <lineage>
        <taxon>Bacteria</taxon>
        <taxon>Bacillati</taxon>
        <taxon>Actinomycetota</taxon>
        <taxon>Actinomycetes</taxon>
        <taxon>Streptosporangiales</taxon>
        <taxon>Thermomonosporaceae</taxon>
        <taxon>Actinomadura</taxon>
    </lineage>
</organism>
<evidence type="ECO:0000256" key="1">
    <source>
        <dbReference type="SAM" id="Phobius"/>
    </source>
</evidence>
<accession>A0ABW2CNU4</accession>
<dbReference type="RefSeq" id="WP_378050370.1">
    <property type="nucleotide sequence ID" value="NZ_JBHSXE010000002.1"/>
</dbReference>
<evidence type="ECO:0000313" key="2">
    <source>
        <dbReference type="EMBL" id="MFC6883472.1"/>
    </source>
</evidence>
<sequence>MNRATSDPRDHINIVVGRPTPKKSAADKAVEFLARFLGSIAFCLALAYLLKTGLRSYGVDQAAFWNTFTLVYAAYSFSGDLIYRARHTK</sequence>
<dbReference type="Proteomes" id="UP001596380">
    <property type="component" value="Unassembled WGS sequence"/>
</dbReference>
<feature type="transmembrane region" description="Helical" evidence="1">
    <location>
        <begin position="32"/>
        <end position="50"/>
    </location>
</feature>
<keyword evidence="1" id="KW-0472">Membrane</keyword>
<keyword evidence="1" id="KW-1133">Transmembrane helix</keyword>